<dbReference type="InterPro" id="IPR036397">
    <property type="entry name" value="RNaseH_sf"/>
</dbReference>
<proteinExistence type="predicted"/>
<dbReference type="InterPro" id="IPR012337">
    <property type="entry name" value="RNaseH-like_sf"/>
</dbReference>
<accession>A0A7V2ATP6</accession>
<dbReference type="GO" id="GO:0003676">
    <property type="term" value="F:nucleic acid binding"/>
    <property type="evidence" value="ECO:0007669"/>
    <property type="project" value="InterPro"/>
</dbReference>
<feature type="domain" description="YprB ribonuclease H-like" evidence="1">
    <location>
        <begin position="110"/>
        <end position="273"/>
    </location>
</feature>
<dbReference type="Proteomes" id="UP000886069">
    <property type="component" value="Unassembled WGS sequence"/>
</dbReference>
<gene>
    <name evidence="2" type="ORF">ENO08_01200</name>
</gene>
<sequence length="280" mass="31605">MARFHVDLKRELEDLKRRADSVYRTGAGARAPEPRPVRRSGLLAELVPGEQCEAGGGRFYRARVDAETIWGDARRFHGEYLEALRSPFPPGAEALAGLKALQETAPEEICYLDLETTGLAMAPLFLVGLMYSSGDDLVIDQLFARDYTEERAVLVHTAETLRRFGVLVTFNGARFDVPFLEDRMIYSGLEFAPTPGHLDLLPVARRVLKKRTPNHKLQTLERFLCNRKRVDDVPGCEIPGVYHEYVRTRDAGRIAGVFHHNRLDLLTMLQLVTVFLARSD</sequence>
<dbReference type="PANTHER" id="PTHR38462">
    <property type="entry name" value="EXONUCLEASE-LIKE PROTEIN"/>
    <property type="match status" value="1"/>
</dbReference>
<dbReference type="AlphaFoldDB" id="A0A7V2ATP6"/>
<dbReference type="InterPro" id="IPR038720">
    <property type="entry name" value="YprB_RNase_H-like_dom"/>
</dbReference>
<dbReference type="PANTHER" id="PTHR38462:SF1">
    <property type="entry name" value="YPRB RIBONUCLEASE H-LIKE DOMAIN-CONTAINING PROTEIN"/>
    <property type="match status" value="1"/>
</dbReference>
<organism evidence="2">
    <name type="scientific">Eiseniibacteriota bacterium</name>
    <dbReference type="NCBI Taxonomy" id="2212470"/>
    <lineage>
        <taxon>Bacteria</taxon>
        <taxon>Candidatus Eiseniibacteriota</taxon>
    </lineage>
</organism>
<name>A0A7V2ATP6_UNCEI</name>
<dbReference type="SUPFAM" id="SSF53098">
    <property type="entry name" value="Ribonuclease H-like"/>
    <property type="match status" value="1"/>
</dbReference>
<dbReference type="Gene3D" id="3.30.420.10">
    <property type="entry name" value="Ribonuclease H-like superfamily/Ribonuclease H"/>
    <property type="match status" value="1"/>
</dbReference>
<evidence type="ECO:0000313" key="2">
    <source>
        <dbReference type="EMBL" id="HER43060.1"/>
    </source>
</evidence>
<dbReference type="EMBL" id="DSEC01000085">
    <property type="protein sequence ID" value="HER43060.1"/>
    <property type="molecule type" value="Genomic_DNA"/>
</dbReference>
<protein>
    <recommendedName>
        <fullName evidence="1">YprB ribonuclease H-like domain-containing protein</fullName>
    </recommendedName>
</protein>
<comment type="caution">
    <text evidence="2">The sequence shown here is derived from an EMBL/GenBank/DDBJ whole genome shotgun (WGS) entry which is preliminary data.</text>
</comment>
<evidence type="ECO:0000259" key="1">
    <source>
        <dbReference type="Pfam" id="PF13482"/>
    </source>
</evidence>
<dbReference type="Pfam" id="PF13482">
    <property type="entry name" value="RNase_H_2"/>
    <property type="match status" value="1"/>
</dbReference>
<reference evidence="2" key="1">
    <citation type="journal article" date="2020" name="mSystems">
        <title>Genome- and Community-Level Interaction Insights into Carbon Utilization and Element Cycling Functions of Hydrothermarchaeota in Hydrothermal Sediment.</title>
        <authorList>
            <person name="Zhou Z."/>
            <person name="Liu Y."/>
            <person name="Xu W."/>
            <person name="Pan J."/>
            <person name="Luo Z.H."/>
            <person name="Li M."/>
        </authorList>
    </citation>
    <scope>NUCLEOTIDE SEQUENCE [LARGE SCALE GENOMIC DNA]</scope>
    <source>
        <strain evidence="2">SpSt-1233</strain>
    </source>
</reference>